<proteinExistence type="predicted"/>
<dbReference type="PANTHER" id="PTHR36423">
    <property type="entry name" value="AFR070WP"/>
    <property type="match status" value="1"/>
</dbReference>
<dbReference type="Pfam" id="PF08883">
    <property type="entry name" value="DOPA_dioxygen"/>
    <property type="match status" value="1"/>
</dbReference>
<dbReference type="SUPFAM" id="SSF143410">
    <property type="entry name" value="DOPA-like"/>
    <property type="match status" value="1"/>
</dbReference>
<keyword evidence="2" id="KW-0223">Dioxygenase</keyword>
<evidence type="ECO:0000256" key="1">
    <source>
        <dbReference type="SAM" id="MobiDB-lite"/>
    </source>
</evidence>
<dbReference type="PANTHER" id="PTHR36423:SF2">
    <property type="entry name" value="AFR070WP"/>
    <property type="match status" value="1"/>
</dbReference>
<organism evidence="2 3">
    <name type="scientific">Gluconacetobacter entanii</name>
    <dbReference type="NCBI Taxonomy" id="108528"/>
    <lineage>
        <taxon>Bacteria</taxon>
        <taxon>Pseudomonadati</taxon>
        <taxon>Pseudomonadota</taxon>
        <taxon>Alphaproteobacteria</taxon>
        <taxon>Acetobacterales</taxon>
        <taxon>Acetobacteraceae</taxon>
        <taxon>Gluconacetobacter</taxon>
    </lineage>
</organism>
<dbReference type="Gene3D" id="3.30.70.1240">
    <property type="entry name" value="DOPA-like domains"/>
    <property type="match status" value="1"/>
</dbReference>
<accession>A0A318PU16</accession>
<keyword evidence="2" id="KW-0560">Oxidoreductase</keyword>
<dbReference type="EMBL" id="NKUF01000029">
    <property type="protein sequence ID" value="PYD62565.1"/>
    <property type="molecule type" value="Genomic_DNA"/>
</dbReference>
<dbReference type="InterPro" id="IPR014980">
    <property type="entry name" value="DOPA_dioxygen"/>
</dbReference>
<dbReference type="InterPro" id="IPR023389">
    <property type="entry name" value="DOPA-like_sf"/>
</dbReference>
<protein>
    <submittedName>
        <fullName evidence="2">Aromatic ring-cleaving dioxygenase</fullName>
    </submittedName>
</protein>
<comment type="caution">
    <text evidence="2">The sequence shown here is derived from an EMBL/GenBank/DDBJ whole genome shotgun (WGS) entry which is preliminary data.</text>
</comment>
<name>A0A318PU16_9PROT</name>
<evidence type="ECO:0000313" key="3">
    <source>
        <dbReference type="Proteomes" id="UP000248301"/>
    </source>
</evidence>
<dbReference type="AlphaFoldDB" id="A0A318PU16"/>
<dbReference type="OrthoDB" id="572228at2"/>
<gene>
    <name evidence="2" type="ORF">CFR72_11670</name>
</gene>
<feature type="region of interest" description="Disordered" evidence="1">
    <location>
        <begin position="112"/>
        <end position="141"/>
    </location>
</feature>
<feature type="compositionally biased region" description="Polar residues" evidence="1">
    <location>
        <begin position="130"/>
        <end position="141"/>
    </location>
</feature>
<dbReference type="Proteomes" id="UP000248301">
    <property type="component" value="Unassembled WGS sequence"/>
</dbReference>
<dbReference type="RefSeq" id="WP_110914129.1">
    <property type="nucleotide sequence ID" value="NZ_NKUF01000029.1"/>
</dbReference>
<evidence type="ECO:0000313" key="2">
    <source>
        <dbReference type="EMBL" id="PYD62565.1"/>
    </source>
</evidence>
<dbReference type="GO" id="GO:0051213">
    <property type="term" value="F:dioxygenase activity"/>
    <property type="evidence" value="ECO:0007669"/>
    <property type="project" value="UniProtKB-KW"/>
</dbReference>
<sequence>MDSQTFTPRRIDEIASYHAHVYFCADTMPCALALRAALSARFAVRVGRVHTSAVGPHSASMFQVAFETSLFSLFVPWLMLNRNGLSILVHPNTLHPQQDHARDSLWMGTPLPLRTENLPQTQPHADEAGQPNTTPDPNITI</sequence>
<reference evidence="2 3" key="1">
    <citation type="submission" date="2017-07" db="EMBL/GenBank/DDBJ databases">
        <title>A draft genome sequence of Gluconacetobacter entanii LTH 4560.</title>
        <authorList>
            <person name="Skraban J."/>
            <person name="Cleenwerck I."/>
            <person name="Vandamme P."/>
            <person name="Trcek J."/>
        </authorList>
    </citation>
    <scope>NUCLEOTIDE SEQUENCE [LARGE SCALE GENOMIC DNA]</scope>
    <source>
        <strain evidence="2 3">LTH 4560</strain>
    </source>
</reference>